<evidence type="ECO:0000256" key="1">
    <source>
        <dbReference type="ARBA" id="ARBA00023002"/>
    </source>
</evidence>
<sequence length="243" mass="26466">MLFEIVVAAVVIAFLCWNLMQDSDYVLRFYEAFGKSDENLRGKVAWITGAGSGIGKALALHWASKSVRLVLTDLNSDSLEKVKSTIGTMKSPCTGIEDVLLLSGDVTVRENHSKWFSSVMNKFGTLDILVNNAGRMVQGEFSQVDVLLDEAIMSLNTMSAVGLTKEILPHFISRKSGHFVQIASVMAYMTAPNVSSYCASKAAIHAYMNSLRMEVSSNGIHVTVICPGAVTTNFVSNSWKALE</sequence>
<evidence type="ECO:0008006" key="5">
    <source>
        <dbReference type="Google" id="ProtNLM"/>
    </source>
</evidence>
<gene>
    <name evidence="3" type="ORF">NMOB1V02_LOCUS10038</name>
</gene>
<dbReference type="EMBL" id="CAJPEX010003808">
    <property type="protein sequence ID" value="CAG0922565.1"/>
    <property type="molecule type" value="Genomic_DNA"/>
</dbReference>
<dbReference type="AlphaFoldDB" id="A0A7R9GH66"/>
<dbReference type="InterPro" id="IPR036291">
    <property type="entry name" value="NAD(P)-bd_dom_sf"/>
</dbReference>
<dbReference type="Proteomes" id="UP000678499">
    <property type="component" value="Unassembled WGS sequence"/>
</dbReference>
<evidence type="ECO:0000313" key="4">
    <source>
        <dbReference type="Proteomes" id="UP000678499"/>
    </source>
</evidence>
<reference evidence="3" key="1">
    <citation type="submission" date="2020-11" db="EMBL/GenBank/DDBJ databases">
        <authorList>
            <person name="Tran Van P."/>
        </authorList>
    </citation>
    <scope>NUCLEOTIDE SEQUENCE</scope>
</reference>
<dbReference type="PANTHER" id="PTHR44269">
    <property type="entry name" value="DEHYDROGENASE/REDUCTASE SDR FAMILY MEMBER 7-RELATED"/>
    <property type="match status" value="1"/>
</dbReference>
<dbReference type="SUPFAM" id="SSF51735">
    <property type="entry name" value="NAD(P)-binding Rossmann-fold domains"/>
    <property type="match status" value="1"/>
</dbReference>
<evidence type="ECO:0000313" key="3">
    <source>
        <dbReference type="EMBL" id="CAD7282413.1"/>
    </source>
</evidence>
<accession>A0A7R9GH66</accession>
<dbReference type="InterPro" id="IPR002347">
    <property type="entry name" value="SDR_fam"/>
</dbReference>
<protein>
    <recommendedName>
        <fullName evidence="5">Dehydrogenase/reductase SDR family member 7</fullName>
    </recommendedName>
</protein>
<dbReference type="PANTHER" id="PTHR44269:SF2">
    <property type="entry name" value="DEHYDROGENASE_REDUCTASE SDR FAMILY MEMBER 7"/>
    <property type="match status" value="1"/>
</dbReference>
<dbReference type="Gene3D" id="3.40.50.720">
    <property type="entry name" value="NAD(P)-binding Rossmann-like Domain"/>
    <property type="match status" value="1"/>
</dbReference>
<dbReference type="OrthoDB" id="47007at2759"/>
<dbReference type="GO" id="GO:0016491">
    <property type="term" value="F:oxidoreductase activity"/>
    <property type="evidence" value="ECO:0007669"/>
    <property type="project" value="UniProtKB-KW"/>
</dbReference>
<dbReference type="EMBL" id="OA885845">
    <property type="protein sequence ID" value="CAD7282413.1"/>
    <property type="molecule type" value="Genomic_DNA"/>
</dbReference>
<dbReference type="PROSITE" id="PS00061">
    <property type="entry name" value="ADH_SHORT"/>
    <property type="match status" value="1"/>
</dbReference>
<dbReference type="PRINTS" id="PR00081">
    <property type="entry name" value="GDHRDH"/>
</dbReference>
<dbReference type="InterPro" id="IPR053011">
    <property type="entry name" value="SDR_family_member_7"/>
</dbReference>
<organism evidence="3">
    <name type="scientific">Notodromas monacha</name>
    <dbReference type="NCBI Taxonomy" id="399045"/>
    <lineage>
        <taxon>Eukaryota</taxon>
        <taxon>Metazoa</taxon>
        <taxon>Ecdysozoa</taxon>
        <taxon>Arthropoda</taxon>
        <taxon>Crustacea</taxon>
        <taxon>Oligostraca</taxon>
        <taxon>Ostracoda</taxon>
        <taxon>Podocopa</taxon>
        <taxon>Podocopida</taxon>
        <taxon>Cypridocopina</taxon>
        <taxon>Cypridoidea</taxon>
        <taxon>Cyprididae</taxon>
        <taxon>Notodromas</taxon>
    </lineage>
</organism>
<proteinExistence type="inferred from homology"/>
<dbReference type="PRINTS" id="PR00080">
    <property type="entry name" value="SDRFAMILY"/>
</dbReference>
<evidence type="ECO:0000256" key="2">
    <source>
        <dbReference type="RuleBase" id="RU000363"/>
    </source>
</evidence>
<name>A0A7R9GH66_9CRUS</name>
<dbReference type="Pfam" id="PF00106">
    <property type="entry name" value="adh_short"/>
    <property type="match status" value="1"/>
</dbReference>
<keyword evidence="1" id="KW-0560">Oxidoreductase</keyword>
<keyword evidence="4" id="KW-1185">Reference proteome</keyword>
<feature type="non-terminal residue" evidence="3">
    <location>
        <position position="1"/>
    </location>
</feature>
<dbReference type="InterPro" id="IPR020904">
    <property type="entry name" value="Sc_DH/Rdtase_CS"/>
</dbReference>
<comment type="similarity">
    <text evidence="2">Belongs to the short-chain dehydrogenases/reductases (SDR) family.</text>
</comment>